<reference evidence="2 4" key="1">
    <citation type="submission" date="2015-11" db="EMBL/GenBank/DDBJ databases">
        <title>Genomic analysis of 38 Legionella species identifies large and diverse effector repertoires.</title>
        <authorList>
            <person name="Burstein D."/>
            <person name="Amaro F."/>
            <person name="Zusman T."/>
            <person name="Lifshitz Z."/>
            <person name="Cohen O."/>
            <person name="Gilbert J.A."/>
            <person name="Pupko T."/>
            <person name="Shuman H.A."/>
            <person name="Segal G."/>
        </authorList>
    </citation>
    <scope>NUCLEOTIDE SEQUENCE [LARGE SCALE GENOMIC DNA]</scope>
    <source>
        <strain evidence="2 4">ATCC 49507</strain>
    </source>
</reference>
<dbReference type="STRING" id="45072.Lqua_2557"/>
<gene>
    <name evidence="2" type="ORF">Lqua_2557</name>
    <name evidence="3" type="ORF">NCTC12376_02586</name>
</gene>
<feature type="region of interest" description="Disordered" evidence="1">
    <location>
        <begin position="82"/>
        <end position="131"/>
    </location>
</feature>
<feature type="compositionally biased region" description="Basic and acidic residues" evidence="1">
    <location>
        <begin position="93"/>
        <end position="110"/>
    </location>
</feature>
<accession>A0A378KW17</accession>
<reference evidence="3 5" key="2">
    <citation type="submission" date="2018-06" db="EMBL/GenBank/DDBJ databases">
        <authorList>
            <consortium name="Pathogen Informatics"/>
            <person name="Doyle S."/>
        </authorList>
    </citation>
    <scope>NUCLEOTIDE SEQUENCE [LARGE SCALE GENOMIC DNA]</scope>
    <source>
        <strain evidence="3 5">NCTC12376</strain>
    </source>
</reference>
<feature type="region of interest" description="Disordered" evidence="1">
    <location>
        <begin position="1"/>
        <end position="28"/>
    </location>
</feature>
<evidence type="ECO:0000313" key="5">
    <source>
        <dbReference type="Proteomes" id="UP000254230"/>
    </source>
</evidence>
<feature type="compositionally biased region" description="Polar residues" evidence="1">
    <location>
        <begin position="111"/>
        <end position="120"/>
    </location>
</feature>
<dbReference type="Proteomes" id="UP000254230">
    <property type="component" value="Unassembled WGS sequence"/>
</dbReference>
<name>A0A378KW17_9GAMM</name>
<dbReference type="OrthoDB" id="5654074at2"/>
<sequence>MFTKVDGTVDQANVGLSDGTKQDSSSVSQEIPVRFFAHRRERSISFPLITKKVDGSDEGKSTEVPVKTQLLKFLKENERRMSDVRDFGTPILRRSENKKSEAPVKPELQKSEMSTQSDSDPIQAECGSPRP</sequence>
<keyword evidence="4" id="KW-1185">Reference proteome</keyword>
<dbReference type="RefSeq" id="WP_058474689.1">
    <property type="nucleotide sequence ID" value="NZ_CAAAIL010000001.1"/>
</dbReference>
<dbReference type="EMBL" id="UGOW01000001">
    <property type="protein sequence ID" value="STY18765.1"/>
    <property type="molecule type" value="Genomic_DNA"/>
</dbReference>
<dbReference type="AlphaFoldDB" id="A0A378KW17"/>
<proteinExistence type="predicted"/>
<dbReference type="Proteomes" id="UP000054639">
    <property type="component" value="Unassembled WGS sequence"/>
</dbReference>
<evidence type="ECO:0000313" key="4">
    <source>
        <dbReference type="Proteomes" id="UP000054639"/>
    </source>
</evidence>
<evidence type="ECO:0000313" key="3">
    <source>
        <dbReference type="EMBL" id="STY18765.1"/>
    </source>
</evidence>
<evidence type="ECO:0000313" key="2">
    <source>
        <dbReference type="EMBL" id="KTD46454.1"/>
    </source>
</evidence>
<dbReference type="EMBL" id="LNYR01000034">
    <property type="protein sequence ID" value="KTD46454.1"/>
    <property type="molecule type" value="Genomic_DNA"/>
</dbReference>
<evidence type="ECO:0000256" key="1">
    <source>
        <dbReference type="SAM" id="MobiDB-lite"/>
    </source>
</evidence>
<organism evidence="3 5">
    <name type="scientific">Legionella quateirensis</name>
    <dbReference type="NCBI Taxonomy" id="45072"/>
    <lineage>
        <taxon>Bacteria</taxon>
        <taxon>Pseudomonadati</taxon>
        <taxon>Pseudomonadota</taxon>
        <taxon>Gammaproteobacteria</taxon>
        <taxon>Legionellales</taxon>
        <taxon>Legionellaceae</taxon>
        <taxon>Legionella</taxon>
    </lineage>
</organism>
<protein>
    <submittedName>
        <fullName evidence="3">Uncharacterized protein</fullName>
    </submittedName>
</protein>